<reference evidence="3 4" key="1">
    <citation type="journal article" date="2015" name="Genome Announc.">
        <title>Complete Genome Sequence of Corynebacterium camporealensis DSM 44610, Isolated from the Milk of a Manchega Sheep with Subclinical Mastitis.</title>
        <authorList>
            <person name="Ruckert C."/>
            <person name="Albersmeier A."/>
            <person name="Winkler A."/>
            <person name="Tauch A."/>
        </authorList>
    </citation>
    <scope>NUCLEOTIDE SEQUENCE [LARGE SCALE GENOMIC DNA]</scope>
    <source>
        <strain evidence="3 4">DSM 44610</strain>
    </source>
</reference>
<dbReference type="EMBL" id="CP011311">
    <property type="protein sequence ID" value="AKE40077.1"/>
    <property type="molecule type" value="Genomic_DNA"/>
</dbReference>
<dbReference type="RefSeq" id="WP_046453586.1">
    <property type="nucleotide sequence ID" value="NZ_CP011311.1"/>
</dbReference>
<name>A0A0F6QXM9_9CORY</name>
<dbReference type="PATRIC" id="fig|161896.4.peg.2091"/>
<accession>A0A0F6QXM9</accession>
<dbReference type="AlphaFoldDB" id="A0A0F6QXM9"/>
<feature type="transmembrane region" description="Helical" evidence="1">
    <location>
        <begin position="89"/>
        <end position="110"/>
    </location>
</feature>
<keyword evidence="1" id="KW-0472">Membrane</keyword>
<dbReference type="Proteomes" id="UP000033566">
    <property type="component" value="Chromosome"/>
</dbReference>
<dbReference type="HOGENOM" id="CLU_423257_0_0_11"/>
<feature type="transmembrane region" description="Helical" evidence="1">
    <location>
        <begin position="287"/>
        <end position="307"/>
    </location>
</feature>
<evidence type="ECO:0000256" key="1">
    <source>
        <dbReference type="SAM" id="Phobius"/>
    </source>
</evidence>
<feature type="transmembrane region" description="Helical" evidence="1">
    <location>
        <begin position="12"/>
        <end position="30"/>
    </location>
</feature>
<feature type="transmembrane region" description="Helical" evidence="1">
    <location>
        <begin position="338"/>
        <end position="357"/>
    </location>
</feature>
<protein>
    <recommendedName>
        <fullName evidence="2">Terminal beta-(1-&gt;2)-arabinofuranosyltransferase C-terminal domain-containing protein</fullName>
    </recommendedName>
</protein>
<dbReference type="Pfam" id="PF26371">
    <property type="entry name" value="AftB_C"/>
    <property type="match status" value="1"/>
</dbReference>
<dbReference type="KEGG" id="ccj:UL81_10720"/>
<sequence>MFNTDNKITQQRVALGSVIVIGVLAFWGGFTRRWMSDDGLIVLRTVRNLEAGNGPVFNVGERVEANTSTLWQYLIYIVRVITGAPLEGIAIWLGLLLSVAALVVGTWATATRLGRGHIVLPAGALVYIAISPARDFFTSGLEWGLSIFYLAMLWLLLLRWGDSNRYSTDWSPYILAFWAGLSWLVRPELALYGGLTGILLLAAHRNWRQWLGIFGAALPVPLAYQIFRMGYYGLLTPHTAVAKSASESAWGSGWNYLVDLVQPYALYLPLIALVAAGMWVVPQKLRSMPTVTYLLIGAGVLHTLYVLRVGGDFMHGRMLLLPLFAILLPFFVLPWRNWITAVASAFCAVWAVAVVLFSSPYEDQDYDQELAVVDERDFWTEITFREEGDAPKTAEDFLPALSMNGYPEAVEKLDAGDAFATRYLENEEPKTFNWWTSKPAEGTTEPPTLYFMNLGMTSMNAPLNVRVLDPIGLATPMAARQPRLEDGRIGHDKFLPIEWWYADSGTDPDDIPAWVDDDKVEAAREALQQPQFQELFASYRDPLTAGRFWENIKFSLTEGRTLTLLADPYDYLR</sequence>
<keyword evidence="4" id="KW-1185">Reference proteome</keyword>
<gene>
    <name evidence="3" type="ORF">UL81_10720</name>
</gene>
<feature type="domain" description="Terminal beta-(1-&gt;2)-arabinofuranosyltransferase C-terminal" evidence="2">
    <location>
        <begin position="402"/>
        <end position="572"/>
    </location>
</feature>
<keyword evidence="1" id="KW-1133">Transmembrane helix</keyword>
<proteinExistence type="predicted"/>
<evidence type="ECO:0000313" key="4">
    <source>
        <dbReference type="Proteomes" id="UP000033566"/>
    </source>
</evidence>
<evidence type="ECO:0000259" key="2">
    <source>
        <dbReference type="Pfam" id="PF26371"/>
    </source>
</evidence>
<dbReference type="InterPro" id="IPR058983">
    <property type="entry name" value="AftB_C"/>
</dbReference>
<organism evidence="3 4">
    <name type="scientific">Corynebacterium camporealensis</name>
    <dbReference type="NCBI Taxonomy" id="161896"/>
    <lineage>
        <taxon>Bacteria</taxon>
        <taxon>Bacillati</taxon>
        <taxon>Actinomycetota</taxon>
        <taxon>Actinomycetes</taxon>
        <taxon>Mycobacteriales</taxon>
        <taxon>Corynebacteriaceae</taxon>
        <taxon>Corynebacterium</taxon>
    </lineage>
</organism>
<feature type="transmembrane region" description="Helical" evidence="1">
    <location>
        <begin position="314"/>
        <end position="332"/>
    </location>
</feature>
<feature type="transmembrane region" description="Helical" evidence="1">
    <location>
        <begin position="173"/>
        <end position="203"/>
    </location>
</feature>
<feature type="transmembrane region" description="Helical" evidence="1">
    <location>
        <begin position="209"/>
        <end position="227"/>
    </location>
</feature>
<feature type="transmembrane region" description="Helical" evidence="1">
    <location>
        <begin position="143"/>
        <end position="161"/>
    </location>
</feature>
<dbReference type="OrthoDB" id="3721873at2"/>
<keyword evidence="1" id="KW-0812">Transmembrane</keyword>
<feature type="transmembrane region" description="Helical" evidence="1">
    <location>
        <begin position="264"/>
        <end position="281"/>
    </location>
</feature>
<evidence type="ECO:0000313" key="3">
    <source>
        <dbReference type="EMBL" id="AKE40077.1"/>
    </source>
</evidence>